<feature type="compositionally biased region" description="Basic and acidic residues" evidence="8">
    <location>
        <begin position="106"/>
        <end position="125"/>
    </location>
</feature>
<dbReference type="Pfam" id="PF08743">
    <property type="entry name" value="Nse4_C"/>
    <property type="match status" value="1"/>
</dbReference>
<evidence type="ECO:0000313" key="11">
    <source>
        <dbReference type="Proteomes" id="UP000594263"/>
    </source>
</evidence>
<dbReference type="InterPro" id="IPR027786">
    <property type="entry name" value="Nse4/EID"/>
</dbReference>
<evidence type="ECO:0000256" key="7">
    <source>
        <dbReference type="RuleBase" id="RU365071"/>
    </source>
</evidence>
<protein>
    <recommendedName>
        <fullName evidence="7">Non-structural maintenance of chromosomes element 4</fullName>
    </recommendedName>
</protein>
<feature type="region of interest" description="Disordered" evidence="8">
    <location>
        <begin position="83"/>
        <end position="154"/>
    </location>
</feature>
<sequence length="490" mass="55140">MLPPQTDFIQFENQTLPSQIPISKTHSLSFSLPLPPITLANPNPRKPCLQFRVGMARAAETDGLRAVKREKASDGDAARLKAVKRERVSRNTASSERGGGEEEEEERVREVKRERVSRNAGDREEHRRKRRDGEESGVEGEDEQAGGGDVDPRELRSKYMAVKNQINDEKDDLNKVDSDKFHAIFREVQNLHQHVRKPREQVADAEALWGICSTLVSSVKSHSTGGITPNDFISGLVGIFGNQNRGLAENAPVSLDWKGVGSAVSEVFKTNTGCCTMLGPMDTELKKRKVTTRTRQVRSTHSVRPEELQSNGDEERTDTDKNMLTMFNILRKDKSVRLEQLILNRKSFAQTVENLFALSFLVKDGRARITVDEKGSHFISPKNAPAANLVSSKEVIYCHFILRMDFSDWKLMMDMVPDGEELMPHREPLDSVPSSQEQPSAPQVDTQDAYPTTPIRKLSRNRGIIIQENAVVEKISKNKIVILHKITPFR</sequence>
<evidence type="ECO:0000256" key="4">
    <source>
        <dbReference type="ARBA" id="ARBA00023172"/>
    </source>
</evidence>
<name>A0A7N0RJ93_KALFE</name>
<evidence type="ECO:0000256" key="8">
    <source>
        <dbReference type="SAM" id="MobiDB-lite"/>
    </source>
</evidence>
<dbReference type="PANTHER" id="PTHR16140">
    <property type="entry name" value="NON-STRUCTURAL MAINTENANCE OF CHROMOSOMES ELEMENT 4"/>
    <property type="match status" value="1"/>
</dbReference>
<evidence type="ECO:0000259" key="9">
    <source>
        <dbReference type="Pfam" id="PF08743"/>
    </source>
</evidence>
<feature type="compositionally biased region" description="Basic residues" evidence="8">
    <location>
        <begin position="287"/>
        <end position="298"/>
    </location>
</feature>
<evidence type="ECO:0000256" key="6">
    <source>
        <dbReference type="ARBA" id="ARBA00023242"/>
    </source>
</evidence>
<feature type="region of interest" description="Disordered" evidence="8">
    <location>
        <begin position="287"/>
        <end position="318"/>
    </location>
</feature>
<reference evidence="10" key="1">
    <citation type="submission" date="2021-01" db="UniProtKB">
        <authorList>
            <consortium name="EnsemblPlants"/>
        </authorList>
    </citation>
    <scope>IDENTIFICATION</scope>
</reference>
<keyword evidence="4 7" id="KW-0233">DNA recombination</keyword>
<keyword evidence="6 7" id="KW-0539">Nucleus</keyword>
<keyword evidence="5 7" id="KW-0234">DNA repair</keyword>
<proteinExistence type="inferred from homology"/>
<feature type="compositionally biased region" description="Acidic residues" evidence="8">
    <location>
        <begin position="135"/>
        <end position="144"/>
    </location>
</feature>
<comment type="subunit">
    <text evidence="7">Component of the SMC5-SMC6 complex.</text>
</comment>
<dbReference type="OMA" id="RPTENIC"/>
<evidence type="ECO:0000256" key="3">
    <source>
        <dbReference type="ARBA" id="ARBA00022763"/>
    </source>
</evidence>
<organism evidence="10 11">
    <name type="scientific">Kalanchoe fedtschenkoi</name>
    <name type="common">Lavender scallops</name>
    <name type="synonym">South American air plant</name>
    <dbReference type="NCBI Taxonomy" id="63787"/>
    <lineage>
        <taxon>Eukaryota</taxon>
        <taxon>Viridiplantae</taxon>
        <taxon>Streptophyta</taxon>
        <taxon>Embryophyta</taxon>
        <taxon>Tracheophyta</taxon>
        <taxon>Spermatophyta</taxon>
        <taxon>Magnoliopsida</taxon>
        <taxon>eudicotyledons</taxon>
        <taxon>Gunneridae</taxon>
        <taxon>Pentapetalae</taxon>
        <taxon>Saxifragales</taxon>
        <taxon>Crassulaceae</taxon>
        <taxon>Kalanchoe</taxon>
    </lineage>
</organism>
<dbReference type="PANTHER" id="PTHR16140:SF0">
    <property type="entry name" value="NON-STRUCTURAL MAINTENANCE OF CHROMOSOMES ELEMENT 4"/>
    <property type="match status" value="1"/>
</dbReference>
<comment type="function">
    <text evidence="7">Component of the SMC5-SMC6 complex, that promotes sister chromatid alignment after DNA damage and facilitates double-stranded DNA breaks (DSBs) repair via homologous recombination between sister chromatids.</text>
</comment>
<evidence type="ECO:0000256" key="2">
    <source>
        <dbReference type="ARBA" id="ARBA00008997"/>
    </source>
</evidence>
<keyword evidence="11" id="KW-1185">Reference proteome</keyword>
<evidence type="ECO:0000256" key="5">
    <source>
        <dbReference type="ARBA" id="ARBA00023204"/>
    </source>
</evidence>
<feature type="compositionally biased region" description="Polar residues" evidence="8">
    <location>
        <begin position="432"/>
        <end position="450"/>
    </location>
</feature>
<evidence type="ECO:0000313" key="10">
    <source>
        <dbReference type="EnsemblPlants" id="Kaladp0011s1102.1.v1.1"/>
    </source>
</evidence>
<dbReference type="InterPro" id="IPR014854">
    <property type="entry name" value="Nse4_C"/>
</dbReference>
<comment type="subcellular location">
    <subcellularLocation>
        <location evidence="1 7">Nucleus</location>
    </subcellularLocation>
</comment>
<accession>A0A7N0RJ93</accession>
<keyword evidence="3 7" id="KW-0227">DNA damage</keyword>
<dbReference type="EnsemblPlants" id="Kaladp0011s1102.1.v1.1">
    <property type="protein sequence ID" value="Kaladp0011s1102.1.v1.1"/>
    <property type="gene ID" value="Kaladp0011s1102.v1.1"/>
</dbReference>
<dbReference type="GO" id="GO:0006310">
    <property type="term" value="P:DNA recombination"/>
    <property type="evidence" value="ECO:0007669"/>
    <property type="project" value="UniProtKB-UniRule"/>
</dbReference>
<dbReference type="GO" id="GO:0005634">
    <property type="term" value="C:nucleus"/>
    <property type="evidence" value="ECO:0007669"/>
    <property type="project" value="UniProtKB-SubCell"/>
</dbReference>
<feature type="region of interest" description="Disordered" evidence="8">
    <location>
        <begin position="420"/>
        <end position="453"/>
    </location>
</feature>
<feature type="domain" description="Non-structural maintenance of chromosome element 4 C-terminal" evidence="9">
    <location>
        <begin position="336"/>
        <end position="422"/>
    </location>
</feature>
<dbReference type="GO" id="GO:0030915">
    <property type="term" value="C:Smc5-Smc6 complex"/>
    <property type="evidence" value="ECO:0007669"/>
    <property type="project" value="UniProtKB-UniRule"/>
</dbReference>
<dbReference type="GO" id="GO:0006281">
    <property type="term" value="P:DNA repair"/>
    <property type="evidence" value="ECO:0007669"/>
    <property type="project" value="UniProtKB-UniRule"/>
</dbReference>
<comment type="similarity">
    <text evidence="2 7">Belongs to the NSE4 family.</text>
</comment>
<dbReference type="AlphaFoldDB" id="A0A7N0RJ93"/>
<dbReference type="Proteomes" id="UP000594263">
    <property type="component" value="Unplaced"/>
</dbReference>
<evidence type="ECO:0000256" key="1">
    <source>
        <dbReference type="ARBA" id="ARBA00004123"/>
    </source>
</evidence>
<dbReference type="Gramene" id="Kaladp0011s1102.1.v1.1">
    <property type="protein sequence ID" value="Kaladp0011s1102.1.v1.1"/>
    <property type="gene ID" value="Kaladp0011s1102.v1.1"/>
</dbReference>